<dbReference type="GO" id="GO:0004806">
    <property type="term" value="F:triacylglycerol lipase activity"/>
    <property type="evidence" value="ECO:0007669"/>
    <property type="project" value="TreeGrafter"/>
</dbReference>
<dbReference type="Pfam" id="PF07859">
    <property type="entry name" value="Abhydrolase_3"/>
    <property type="match status" value="1"/>
</dbReference>
<dbReference type="PANTHER" id="PTHR48081">
    <property type="entry name" value="AB HYDROLASE SUPERFAMILY PROTEIN C4A8.06C"/>
    <property type="match status" value="1"/>
</dbReference>
<dbReference type="AlphaFoldDB" id="A0AAN4UNF7"/>
<accession>A0AAN4UNF7</accession>
<dbReference type="Proteomes" id="UP000199541">
    <property type="component" value="Unassembled WGS sequence"/>
</dbReference>
<dbReference type="RefSeq" id="WP_035837374.1">
    <property type="nucleotide sequence ID" value="NZ_BNAB01000001.1"/>
</dbReference>
<organism evidence="5 8">
    <name type="scientific">Allgaiera indica</name>
    <dbReference type="NCBI Taxonomy" id="765699"/>
    <lineage>
        <taxon>Bacteria</taxon>
        <taxon>Pseudomonadati</taxon>
        <taxon>Pseudomonadota</taxon>
        <taxon>Alphaproteobacteria</taxon>
        <taxon>Rhodobacterales</taxon>
        <taxon>Paracoccaceae</taxon>
        <taxon>Allgaiera</taxon>
    </lineage>
</organism>
<dbReference type="PROSITE" id="PS01174">
    <property type="entry name" value="LIPASE_GDXG_SER"/>
    <property type="match status" value="1"/>
</dbReference>
<gene>
    <name evidence="5" type="ORF">GCM10008024_04590</name>
    <name evidence="6" type="ORF">SAMN05444006_10188</name>
</gene>
<evidence type="ECO:0000259" key="4">
    <source>
        <dbReference type="Pfam" id="PF07859"/>
    </source>
</evidence>
<dbReference type="InterPro" id="IPR029058">
    <property type="entry name" value="AB_hydrolase_fold"/>
</dbReference>
<comment type="similarity">
    <text evidence="1">Belongs to the 'GDXG' lipolytic enzyme family.</text>
</comment>
<comment type="caution">
    <text evidence="5">The sequence shown here is derived from an EMBL/GenBank/DDBJ whole genome shotgun (WGS) entry which is preliminary data.</text>
</comment>
<keyword evidence="7" id="KW-1185">Reference proteome</keyword>
<reference evidence="5" key="3">
    <citation type="submission" date="2023-06" db="EMBL/GenBank/DDBJ databases">
        <authorList>
            <person name="Sun Q."/>
            <person name="Zhou Y."/>
        </authorList>
    </citation>
    <scope>NUCLEOTIDE SEQUENCE</scope>
    <source>
        <strain evidence="5">CGMCC 1.10859</strain>
    </source>
</reference>
<dbReference type="EMBL" id="FNOB01000001">
    <property type="protein sequence ID" value="SDW02661.1"/>
    <property type="molecule type" value="Genomic_DNA"/>
</dbReference>
<evidence type="ECO:0000256" key="2">
    <source>
        <dbReference type="ARBA" id="ARBA00022801"/>
    </source>
</evidence>
<dbReference type="PANTHER" id="PTHR48081:SF30">
    <property type="entry name" value="ACETYL-HYDROLASE LIPR-RELATED"/>
    <property type="match status" value="1"/>
</dbReference>
<dbReference type="PROSITE" id="PS01173">
    <property type="entry name" value="LIPASE_GDXG_HIS"/>
    <property type="match status" value="1"/>
</dbReference>
<keyword evidence="2 5" id="KW-0378">Hydrolase</keyword>
<evidence type="ECO:0000313" key="5">
    <source>
        <dbReference type="EMBL" id="GHD98964.1"/>
    </source>
</evidence>
<dbReference type="Proteomes" id="UP000634647">
    <property type="component" value="Unassembled WGS sequence"/>
</dbReference>
<dbReference type="Gene3D" id="3.40.50.1820">
    <property type="entry name" value="alpha/beta hydrolase"/>
    <property type="match status" value="1"/>
</dbReference>
<evidence type="ECO:0000256" key="1">
    <source>
        <dbReference type="ARBA" id="ARBA00010515"/>
    </source>
</evidence>
<feature type="active site" evidence="3">
    <location>
        <position position="154"/>
    </location>
</feature>
<dbReference type="InterPro" id="IPR013094">
    <property type="entry name" value="AB_hydrolase_3"/>
</dbReference>
<evidence type="ECO:0000313" key="6">
    <source>
        <dbReference type="EMBL" id="SDW02661.1"/>
    </source>
</evidence>
<dbReference type="EMBL" id="BNAB01000001">
    <property type="protein sequence ID" value="GHD98964.1"/>
    <property type="molecule type" value="Genomic_DNA"/>
</dbReference>
<name>A0AAN4UNF7_9RHOB</name>
<protein>
    <submittedName>
        <fullName evidence="6">Acetyl esterase/lipase</fullName>
    </submittedName>
    <submittedName>
        <fullName evidence="5">Hydrolase</fullName>
    </submittedName>
</protein>
<evidence type="ECO:0000256" key="3">
    <source>
        <dbReference type="PROSITE-ProRule" id="PRU10038"/>
    </source>
</evidence>
<feature type="domain" description="Alpha/beta hydrolase fold-3" evidence="4">
    <location>
        <begin position="80"/>
        <end position="280"/>
    </location>
</feature>
<proteinExistence type="inferred from homology"/>
<sequence length="313" mass="33656">MSRRLALLSFLLRHVARPRLARVTDPIQARADFARTARGLFRAPPYSVMLPGSVRGEAHSAREIPGLWVSCGPVHQRRVLLYLHGGGYVTGSPQTHAAMVARLSKIAGLRAFLPAYRLAPENPAPAALDDAIAAWNGLFALGYDPDRIVLAGDSAGGGLAFALLAALCARGTPPRMVLGFAPWVDLTGRGASLAANAGRDALLPARRFNELAKMYAGLIPRDDPRVSPLFADFPGAPPVLLQVSDDEILRDDSLRLARRLEDFGARVTVQRWPRAPHVFQIFDGWIPEARAALLSAGQAIRDSFSPAPRSGGS</sequence>
<dbReference type="SUPFAM" id="SSF53474">
    <property type="entry name" value="alpha/beta-Hydrolases"/>
    <property type="match status" value="1"/>
</dbReference>
<reference evidence="6 7" key="2">
    <citation type="submission" date="2016-10" db="EMBL/GenBank/DDBJ databases">
        <authorList>
            <person name="Varghese N."/>
            <person name="Submissions S."/>
        </authorList>
    </citation>
    <scope>NUCLEOTIDE SEQUENCE [LARGE SCALE GENOMIC DNA]</scope>
    <source>
        <strain evidence="6 7">DSM 24802</strain>
    </source>
</reference>
<dbReference type="InterPro" id="IPR002168">
    <property type="entry name" value="Lipase_GDXG_HIS_AS"/>
</dbReference>
<evidence type="ECO:0000313" key="8">
    <source>
        <dbReference type="Proteomes" id="UP000634647"/>
    </source>
</evidence>
<dbReference type="InterPro" id="IPR050300">
    <property type="entry name" value="GDXG_lipolytic_enzyme"/>
</dbReference>
<evidence type="ECO:0000313" key="7">
    <source>
        <dbReference type="Proteomes" id="UP000199541"/>
    </source>
</evidence>
<dbReference type="InterPro" id="IPR033140">
    <property type="entry name" value="Lipase_GDXG_put_SER_AS"/>
</dbReference>
<reference evidence="5" key="1">
    <citation type="journal article" date="2014" name="Int. J. Syst. Evol. Microbiol.">
        <title>Complete genome sequence of Corynebacterium casei LMG S-19264T (=DSM 44701T), isolated from a smear-ripened cheese.</title>
        <authorList>
            <consortium name="US DOE Joint Genome Institute (JGI-PGF)"/>
            <person name="Walter F."/>
            <person name="Albersmeier A."/>
            <person name="Kalinowski J."/>
            <person name="Ruckert C."/>
        </authorList>
    </citation>
    <scope>NUCLEOTIDE SEQUENCE</scope>
    <source>
        <strain evidence="5">CGMCC 1.10859</strain>
    </source>
</reference>